<dbReference type="OrthoDB" id="542276at2759"/>
<evidence type="ECO:0000313" key="4">
    <source>
        <dbReference type="Proteomes" id="UP000001876"/>
    </source>
</evidence>
<dbReference type="PANTHER" id="PTHR34370:SF2">
    <property type="entry name" value="GAG-POL POLYPROTEIN_RETROTRANSPOSON"/>
    <property type="match status" value="1"/>
</dbReference>
<gene>
    <name evidence="3" type="ORF">MICPUCDRAFT_59460</name>
</gene>
<keyword evidence="2" id="KW-1133">Transmembrane helix</keyword>
<keyword evidence="4" id="KW-1185">Reference proteome</keyword>
<accession>C1MVP9</accession>
<keyword evidence="2" id="KW-0472">Membrane</keyword>
<evidence type="ECO:0000313" key="3">
    <source>
        <dbReference type="EMBL" id="EEH55740.1"/>
    </source>
</evidence>
<feature type="region of interest" description="Disordered" evidence="1">
    <location>
        <begin position="1"/>
        <end position="25"/>
    </location>
</feature>
<feature type="transmembrane region" description="Helical" evidence="2">
    <location>
        <begin position="139"/>
        <end position="162"/>
    </location>
</feature>
<dbReference type="OMA" id="WIRAYFA"/>
<dbReference type="RefSeq" id="XP_003059788.1">
    <property type="nucleotide sequence ID" value="XM_003059742.1"/>
</dbReference>
<dbReference type="AlphaFoldDB" id="C1MVP9"/>
<dbReference type="GeneID" id="9685516"/>
<keyword evidence="2" id="KW-0812">Transmembrane</keyword>
<organism evidence="4">
    <name type="scientific">Micromonas pusilla (strain CCMP1545)</name>
    <name type="common">Picoplanktonic green alga</name>
    <dbReference type="NCBI Taxonomy" id="564608"/>
    <lineage>
        <taxon>Eukaryota</taxon>
        <taxon>Viridiplantae</taxon>
        <taxon>Chlorophyta</taxon>
        <taxon>Mamiellophyceae</taxon>
        <taxon>Mamiellales</taxon>
        <taxon>Mamiellaceae</taxon>
        <taxon>Micromonas</taxon>
    </lineage>
</organism>
<name>C1MVP9_MICPC</name>
<dbReference type="EMBL" id="GG663741">
    <property type="protein sequence ID" value="EEH55740.1"/>
    <property type="molecule type" value="Genomic_DNA"/>
</dbReference>
<evidence type="ECO:0000256" key="1">
    <source>
        <dbReference type="SAM" id="MobiDB-lite"/>
    </source>
</evidence>
<evidence type="ECO:0000256" key="2">
    <source>
        <dbReference type="SAM" id="Phobius"/>
    </source>
</evidence>
<protein>
    <submittedName>
        <fullName evidence="3">Predicted protein</fullName>
    </submittedName>
</protein>
<dbReference type="KEGG" id="mpp:MICPUCDRAFT_59460"/>
<sequence length="168" mass="17210">MDGSAPSNVPTPSDDGDDDGDDGGGGGGGVAGWIRAYFARGAAAAEKVKALGLAGVTAYGIFNTLYYTLAFTTAWTLRTLPPETTVATAFKIAAETISFVWAGSQVTKLARAGLALASAPRCDALMRWMVAKTGMRYEATFTVITLGCFLGSAGLFALLIVAKATAGL</sequence>
<dbReference type="Proteomes" id="UP000001876">
    <property type="component" value="Unassembled WGS sequence"/>
</dbReference>
<reference evidence="3 4" key="1">
    <citation type="journal article" date="2009" name="Science">
        <title>Green evolution and dynamic adaptations revealed by genomes of the marine picoeukaryotes Micromonas.</title>
        <authorList>
            <person name="Worden A.Z."/>
            <person name="Lee J.H."/>
            <person name="Mock T."/>
            <person name="Rouze P."/>
            <person name="Simmons M.P."/>
            <person name="Aerts A.L."/>
            <person name="Allen A.E."/>
            <person name="Cuvelier M.L."/>
            <person name="Derelle E."/>
            <person name="Everett M.V."/>
            <person name="Foulon E."/>
            <person name="Grimwood J."/>
            <person name="Gundlach H."/>
            <person name="Henrissat B."/>
            <person name="Napoli C."/>
            <person name="McDonald S.M."/>
            <person name="Parker M.S."/>
            <person name="Rombauts S."/>
            <person name="Salamov A."/>
            <person name="Von Dassow P."/>
            <person name="Badger J.H."/>
            <person name="Coutinho P.M."/>
            <person name="Demir E."/>
            <person name="Dubchak I."/>
            <person name="Gentemann C."/>
            <person name="Eikrem W."/>
            <person name="Gready J.E."/>
            <person name="John U."/>
            <person name="Lanier W."/>
            <person name="Lindquist E.A."/>
            <person name="Lucas S."/>
            <person name="Mayer K.F."/>
            <person name="Moreau H."/>
            <person name="Not F."/>
            <person name="Otillar R."/>
            <person name="Panaud O."/>
            <person name="Pangilinan J."/>
            <person name="Paulsen I."/>
            <person name="Piegu B."/>
            <person name="Poliakov A."/>
            <person name="Robbens S."/>
            <person name="Schmutz J."/>
            <person name="Toulza E."/>
            <person name="Wyss T."/>
            <person name="Zelensky A."/>
            <person name="Zhou K."/>
            <person name="Armbrust E.V."/>
            <person name="Bhattacharya D."/>
            <person name="Goodenough U.W."/>
            <person name="Van de Peer Y."/>
            <person name="Grigoriev I.V."/>
        </authorList>
    </citation>
    <scope>NUCLEOTIDE SEQUENCE [LARGE SCALE GENOMIC DNA]</scope>
    <source>
        <strain evidence="3 4">CCMP1545</strain>
    </source>
</reference>
<proteinExistence type="predicted"/>
<feature type="compositionally biased region" description="Polar residues" evidence="1">
    <location>
        <begin position="1"/>
        <end position="11"/>
    </location>
</feature>
<dbReference type="PANTHER" id="PTHR34370">
    <property type="entry name" value="OS04G0600100 PROTEIN"/>
    <property type="match status" value="1"/>
</dbReference>